<evidence type="ECO:0000313" key="2">
    <source>
        <dbReference type="Proteomes" id="UP001060085"/>
    </source>
</evidence>
<evidence type="ECO:0000313" key="1">
    <source>
        <dbReference type="EMBL" id="KAI5678546.1"/>
    </source>
</evidence>
<comment type="caution">
    <text evidence="1">The sequence shown here is derived from an EMBL/GenBank/DDBJ whole genome shotgun (WGS) entry which is preliminary data.</text>
</comment>
<accession>A0ACC0C0Y0</accession>
<protein>
    <submittedName>
        <fullName evidence="1">Uncharacterized protein</fullName>
    </submittedName>
</protein>
<organism evidence="1 2">
    <name type="scientific">Catharanthus roseus</name>
    <name type="common">Madagascar periwinkle</name>
    <name type="synonym">Vinca rosea</name>
    <dbReference type="NCBI Taxonomy" id="4058"/>
    <lineage>
        <taxon>Eukaryota</taxon>
        <taxon>Viridiplantae</taxon>
        <taxon>Streptophyta</taxon>
        <taxon>Embryophyta</taxon>
        <taxon>Tracheophyta</taxon>
        <taxon>Spermatophyta</taxon>
        <taxon>Magnoliopsida</taxon>
        <taxon>eudicotyledons</taxon>
        <taxon>Gunneridae</taxon>
        <taxon>Pentapetalae</taxon>
        <taxon>asterids</taxon>
        <taxon>lamiids</taxon>
        <taxon>Gentianales</taxon>
        <taxon>Apocynaceae</taxon>
        <taxon>Rauvolfioideae</taxon>
        <taxon>Vinceae</taxon>
        <taxon>Catharanthinae</taxon>
        <taxon>Catharanthus</taxon>
    </lineage>
</organism>
<keyword evidence="2" id="KW-1185">Reference proteome</keyword>
<sequence length="158" mass="17109">MYYDPSASGSSTQPPPIPFRTPPPTTSHHPYIPVPYDPYGYSQLPHTSYDPYAHAPSPPICMPSQDRTQYFCKTHILLDEVSGPGLQLSAQFFKQLVASIPMDSSYSSAGYGAIDCGIASSDHGDDELVPVAHASSSGCRPALGRGEGVDWQFHVNHE</sequence>
<gene>
    <name evidence="1" type="ORF">M9H77_09496</name>
</gene>
<dbReference type="EMBL" id="CM044702">
    <property type="protein sequence ID" value="KAI5678546.1"/>
    <property type="molecule type" value="Genomic_DNA"/>
</dbReference>
<proteinExistence type="predicted"/>
<name>A0ACC0C0Y0_CATRO</name>
<reference evidence="2" key="1">
    <citation type="journal article" date="2023" name="Nat. Plants">
        <title>Single-cell RNA sequencing provides a high-resolution roadmap for understanding the multicellular compartmentation of specialized metabolism.</title>
        <authorList>
            <person name="Sun S."/>
            <person name="Shen X."/>
            <person name="Li Y."/>
            <person name="Li Y."/>
            <person name="Wang S."/>
            <person name="Li R."/>
            <person name="Zhang H."/>
            <person name="Shen G."/>
            <person name="Guo B."/>
            <person name="Wei J."/>
            <person name="Xu J."/>
            <person name="St-Pierre B."/>
            <person name="Chen S."/>
            <person name="Sun C."/>
        </authorList>
    </citation>
    <scope>NUCLEOTIDE SEQUENCE [LARGE SCALE GENOMIC DNA]</scope>
</reference>
<dbReference type="Proteomes" id="UP001060085">
    <property type="component" value="Linkage Group LG02"/>
</dbReference>